<keyword evidence="16 20" id="KW-0411">Iron-sulfur</keyword>
<evidence type="ECO:0000256" key="10">
    <source>
        <dbReference type="ARBA" id="ARBA00022771"/>
    </source>
</evidence>
<keyword evidence="18 20" id="KW-0539">Nucleus</keyword>
<protein>
    <recommendedName>
        <fullName evidence="20">DNA polymerase</fullName>
        <ecNumber evidence="20">2.7.7.7</ecNumber>
    </recommendedName>
</protein>
<feature type="compositionally biased region" description="Acidic residues" evidence="21">
    <location>
        <begin position="1"/>
        <end position="35"/>
    </location>
</feature>
<dbReference type="GO" id="GO:0008296">
    <property type="term" value="F:3'-5'-DNA exonuclease activity"/>
    <property type="evidence" value="ECO:0007669"/>
    <property type="project" value="TreeGrafter"/>
</dbReference>
<keyword evidence="15 20" id="KW-0408">Iron</keyword>
<evidence type="ECO:0000313" key="26">
    <source>
        <dbReference type="EMBL" id="EAR84690.1"/>
    </source>
</evidence>
<feature type="domain" description="DNA-directed DNA polymerase family B multifunctional" evidence="22">
    <location>
        <begin position="534"/>
        <end position="887"/>
    </location>
</feature>
<comment type="catalytic activity">
    <reaction evidence="19 20">
        <text>DNA(n) + a 2'-deoxyribonucleoside 5'-triphosphate = DNA(n+1) + diphosphate</text>
        <dbReference type="Rhea" id="RHEA:22508"/>
        <dbReference type="Rhea" id="RHEA-COMP:17339"/>
        <dbReference type="Rhea" id="RHEA-COMP:17340"/>
        <dbReference type="ChEBI" id="CHEBI:33019"/>
        <dbReference type="ChEBI" id="CHEBI:61560"/>
        <dbReference type="ChEBI" id="CHEBI:173112"/>
        <dbReference type="EC" id="2.7.7.7"/>
    </reaction>
</comment>
<dbReference type="InterPro" id="IPR043502">
    <property type="entry name" value="DNA/RNA_pol_sf"/>
</dbReference>
<dbReference type="Gene3D" id="3.90.1600.10">
    <property type="entry name" value="Palm domain of DNA polymerase"/>
    <property type="match status" value="1"/>
</dbReference>
<dbReference type="OMA" id="CNNCRPR"/>
<dbReference type="GeneID" id="7846549"/>
<evidence type="ECO:0000256" key="3">
    <source>
        <dbReference type="ARBA" id="ARBA00005755"/>
    </source>
</evidence>
<dbReference type="InterPro" id="IPR017964">
    <property type="entry name" value="DNA-dir_DNA_pol_B_CS"/>
</dbReference>
<comment type="cofactor">
    <cofactor evidence="1 20">
        <name>[4Fe-4S] cluster</name>
        <dbReference type="ChEBI" id="CHEBI:49883"/>
    </cofactor>
</comment>
<dbReference type="InterPro" id="IPR023211">
    <property type="entry name" value="DNA_pol_palm_dom_sf"/>
</dbReference>
<dbReference type="GO" id="GO:0051539">
    <property type="term" value="F:4 iron, 4 sulfur cluster binding"/>
    <property type="evidence" value="ECO:0007669"/>
    <property type="project" value="UniProtKB-KW"/>
</dbReference>
<dbReference type="PRINTS" id="PR00106">
    <property type="entry name" value="DNAPOLB"/>
</dbReference>
<keyword evidence="5 20" id="KW-0808">Transferase</keyword>
<dbReference type="Pfam" id="PF03104">
    <property type="entry name" value="DNA_pol_B_exo1"/>
    <property type="match status" value="1"/>
</dbReference>
<dbReference type="RefSeq" id="XP_001032353.1">
    <property type="nucleotide sequence ID" value="XM_001032353.1"/>
</dbReference>
<name>Q22HL1_TETTS</name>
<evidence type="ECO:0000256" key="17">
    <source>
        <dbReference type="ARBA" id="ARBA00023125"/>
    </source>
</evidence>
<evidence type="ECO:0000256" key="12">
    <source>
        <dbReference type="ARBA" id="ARBA00022833"/>
    </source>
</evidence>
<keyword evidence="9 20" id="KW-0479">Metal-binding</keyword>
<dbReference type="GO" id="GO:0000166">
    <property type="term" value="F:nucleotide binding"/>
    <property type="evidence" value="ECO:0007669"/>
    <property type="project" value="InterPro"/>
</dbReference>
<feature type="domain" description="DNA polymerase delta/zeta catalytic subunit N-terminal" evidence="25">
    <location>
        <begin position="131"/>
        <end position="207"/>
    </location>
</feature>
<evidence type="ECO:0000256" key="6">
    <source>
        <dbReference type="ARBA" id="ARBA00022695"/>
    </source>
</evidence>
<dbReference type="eggNOG" id="KOG0969">
    <property type="taxonomic scope" value="Eukaryota"/>
</dbReference>
<evidence type="ECO:0000256" key="11">
    <source>
        <dbReference type="ARBA" id="ARBA00022801"/>
    </source>
</evidence>
<dbReference type="Pfam" id="PF14260">
    <property type="entry name" value="zf-C4pol"/>
    <property type="match status" value="1"/>
</dbReference>
<evidence type="ECO:0000256" key="19">
    <source>
        <dbReference type="ARBA" id="ARBA00049244"/>
    </source>
</evidence>
<dbReference type="CDD" id="cd05777">
    <property type="entry name" value="DNA_polB_delta_exo"/>
    <property type="match status" value="1"/>
</dbReference>
<keyword evidence="7 20" id="KW-0235">DNA replication</keyword>
<evidence type="ECO:0000256" key="16">
    <source>
        <dbReference type="ARBA" id="ARBA00023014"/>
    </source>
</evidence>
<feature type="compositionally biased region" description="Basic and acidic residues" evidence="21">
    <location>
        <begin position="82"/>
        <end position="111"/>
    </location>
</feature>
<evidence type="ECO:0000256" key="15">
    <source>
        <dbReference type="ARBA" id="ARBA00023004"/>
    </source>
</evidence>
<comment type="subcellular location">
    <subcellularLocation>
        <location evidence="2 20">Nucleus</location>
    </subcellularLocation>
</comment>
<dbReference type="PANTHER" id="PTHR10322:SF23">
    <property type="entry name" value="DNA POLYMERASE DELTA CATALYTIC SUBUNIT"/>
    <property type="match status" value="1"/>
</dbReference>
<organism evidence="26 27">
    <name type="scientific">Tetrahymena thermophila (strain SB210)</name>
    <dbReference type="NCBI Taxonomy" id="312017"/>
    <lineage>
        <taxon>Eukaryota</taxon>
        <taxon>Sar</taxon>
        <taxon>Alveolata</taxon>
        <taxon>Ciliophora</taxon>
        <taxon>Intramacronucleata</taxon>
        <taxon>Oligohymenophorea</taxon>
        <taxon>Hymenostomatida</taxon>
        <taxon>Tetrahymenina</taxon>
        <taxon>Tetrahymenidae</taxon>
        <taxon>Tetrahymena</taxon>
    </lineage>
</organism>
<dbReference type="EMBL" id="GG662588">
    <property type="protein sequence ID" value="EAR84690.1"/>
    <property type="molecule type" value="Genomic_DNA"/>
</dbReference>
<evidence type="ECO:0000256" key="14">
    <source>
        <dbReference type="ARBA" id="ARBA00022932"/>
    </source>
</evidence>
<feature type="region of interest" description="Disordered" evidence="21">
    <location>
        <begin position="1"/>
        <end position="51"/>
    </location>
</feature>
<keyword evidence="13" id="KW-0269">Exonuclease</keyword>
<keyword evidence="12 20" id="KW-0862">Zinc</keyword>
<dbReference type="InterPro" id="IPR050240">
    <property type="entry name" value="DNA_pol_type-B"/>
</dbReference>
<dbReference type="GO" id="GO:0008270">
    <property type="term" value="F:zinc ion binding"/>
    <property type="evidence" value="ECO:0007669"/>
    <property type="project" value="UniProtKB-KW"/>
</dbReference>
<dbReference type="STRING" id="312017.Q22HL1"/>
<evidence type="ECO:0000256" key="1">
    <source>
        <dbReference type="ARBA" id="ARBA00001966"/>
    </source>
</evidence>
<dbReference type="InParanoid" id="Q22HL1"/>
<dbReference type="Gene3D" id="3.30.342.10">
    <property type="entry name" value="DNA Polymerase, chain B, domain 1"/>
    <property type="match status" value="1"/>
</dbReference>
<dbReference type="KEGG" id="tet:TTHERM_00636920"/>
<feature type="region of interest" description="Disordered" evidence="21">
    <location>
        <begin position="887"/>
        <end position="917"/>
    </location>
</feature>
<dbReference type="InterPro" id="IPR056435">
    <property type="entry name" value="DPOD/Z_N"/>
</dbReference>
<dbReference type="InterPro" id="IPR025687">
    <property type="entry name" value="Znf-C4pol"/>
</dbReference>
<evidence type="ECO:0000256" key="20">
    <source>
        <dbReference type="RuleBase" id="RU000442"/>
    </source>
</evidence>
<evidence type="ECO:0000256" key="9">
    <source>
        <dbReference type="ARBA" id="ARBA00022723"/>
    </source>
</evidence>
<dbReference type="SMART" id="SM00486">
    <property type="entry name" value="POLBc"/>
    <property type="match status" value="1"/>
</dbReference>
<dbReference type="InterPro" id="IPR042087">
    <property type="entry name" value="DNA_pol_B_thumb"/>
</dbReference>
<dbReference type="CDD" id="cd05533">
    <property type="entry name" value="POLBc_delta"/>
    <property type="match status" value="1"/>
</dbReference>
<feature type="domain" description="DNA-directed DNA polymerase family B exonuclease" evidence="23">
    <location>
        <begin position="231"/>
        <end position="470"/>
    </location>
</feature>
<dbReference type="InterPro" id="IPR012337">
    <property type="entry name" value="RNaseH-like_sf"/>
</dbReference>
<dbReference type="AlphaFoldDB" id="Q22HL1"/>
<dbReference type="Gene3D" id="1.10.132.60">
    <property type="entry name" value="DNA polymerase family B, C-terminal domain"/>
    <property type="match status" value="1"/>
</dbReference>
<dbReference type="GO" id="GO:0006297">
    <property type="term" value="P:nucleotide-excision repair, DNA gap filling"/>
    <property type="evidence" value="ECO:0007669"/>
    <property type="project" value="TreeGrafter"/>
</dbReference>
<comment type="similarity">
    <text evidence="3 20">Belongs to the DNA polymerase type-B family.</text>
</comment>
<dbReference type="SUPFAM" id="SSF53098">
    <property type="entry name" value="Ribonuclease H-like"/>
    <property type="match status" value="1"/>
</dbReference>
<dbReference type="GO" id="GO:0003677">
    <property type="term" value="F:DNA binding"/>
    <property type="evidence" value="ECO:0007669"/>
    <property type="project" value="UniProtKB-KW"/>
</dbReference>
<dbReference type="Gene3D" id="1.10.287.690">
    <property type="entry name" value="Helix hairpin bin"/>
    <property type="match status" value="1"/>
</dbReference>
<dbReference type="FunFam" id="1.10.287.690:FF:000001">
    <property type="entry name" value="DNA polymerase"/>
    <property type="match status" value="1"/>
</dbReference>
<evidence type="ECO:0000259" key="24">
    <source>
        <dbReference type="Pfam" id="PF14260"/>
    </source>
</evidence>
<dbReference type="Pfam" id="PF24055">
    <property type="entry name" value="POL3_N"/>
    <property type="match status" value="1"/>
</dbReference>
<evidence type="ECO:0000256" key="5">
    <source>
        <dbReference type="ARBA" id="ARBA00022679"/>
    </source>
</evidence>
<dbReference type="Gene3D" id="3.30.420.10">
    <property type="entry name" value="Ribonuclease H-like superfamily/Ribonuclease H"/>
    <property type="match status" value="1"/>
</dbReference>
<keyword evidence="10 20" id="KW-0863">Zinc-finger</keyword>
<keyword evidence="14 20" id="KW-0239">DNA-directed DNA polymerase</keyword>
<dbReference type="SUPFAM" id="SSF56672">
    <property type="entry name" value="DNA/RNA polymerases"/>
    <property type="match status" value="1"/>
</dbReference>
<dbReference type="InterPro" id="IPR006134">
    <property type="entry name" value="DNA-dir_DNA_pol_B_multi_dom"/>
</dbReference>
<dbReference type="FunFam" id="3.30.420.10:FF:000004">
    <property type="entry name" value="DNA polymerase"/>
    <property type="match status" value="1"/>
</dbReference>
<evidence type="ECO:0000256" key="4">
    <source>
        <dbReference type="ARBA" id="ARBA00022485"/>
    </source>
</evidence>
<evidence type="ECO:0000313" key="27">
    <source>
        <dbReference type="Proteomes" id="UP000009168"/>
    </source>
</evidence>
<dbReference type="GO" id="GO:0006287">
    <property type="term" value="P:base-excision repair, gap-filling"/>
    <property type="evidence" value="ECO:0007669"/>
    <property type="project" value="TreeGrafter"/>
</dbReference>
<evidence type="ECO:0000259" key="23">
    <source>
        <dbReference type="Pfam" id="PF03104"/>
    </source>
</evidence>
<dbReference type="GO" id="GO:0003887">
    <property type="term" value="F:DNA-directed DNA polymerase activity"/>
    <property type="evidence" value="ECO:0007669"/>
    <property type="project" value="UniProtKB-KW"/>
</dbReference>
<evidence type="ECO:0000259" key="25">
    <source>
        <dbReference type="Pfam" id="PF24055"/>
    </source>
</evidence>
<dbReference type="PROSITE" id="PS00116">
    <property type="entry name" value="DNA_POLYMERASE_B"/>
    <property type="match status" value="1"/>
</dbReference>
<dbReference type="InterPro" id="IPR006133">
    <property type="entry name" value="DNA-dir_DNA_pol_B_exonuc"/>
</dbReference>
<keyword evidence="27" id="KW-1185">Reference proteome</keyword>
<keyword evidence="4 20" id="KW-0004">4Fe-4S</keyword>
<proteinExistence type="inferred from homology"/>
<evidence type="ECO:0000259" key="22">
    <source>
        <dbReference type="Pfam" id="PF00136"/>
    </source>
</evidence>
<dbReference type="OrthoDB" id="2414538at2759"/>
<sequence length="1124" mass="129607">MNDDNSDYSQEPEDFGDELIEDDFDDVEFNEEEDIALLQANEDQDLSNKKYCRPPIDTTKINEQNDFYFMQLDADYYLVSNNKKDGDQGDDKQKQAQESNKKEDENSEREPIIRMYGVTKDQHSVLVSIRGVVPYLFVRLPPQIQPNAQTLKSIMDDLNKQGKFQRNVKTTNFIRKIEVVKGESIKYYKGKDYAQDTYLKIYTFIPPFIPALRGMIEKGYTIDGIRFPAVTFESNIPFALRYMIDADIVGMGWIKLDKEKFKIRSLDKHKSRCQIEIDVDCQNVHGMDAQDPQWADIAPLRIFSFDIECLAKSGGFPNASKDDPIIQIATVLKIHDQQEDIVRTVFTMDTCSNIPGCIVKSFKTETELLLEWEKFLQNVDPDIFLGYNITNFDFPYILERGKQLKINNGKYGFMGRIKNTITRIKDGKYLSKAMGMRDTKEMNFEGRIQLDMMMHMHRETKLSSYSLNSVSYHFLNEQKEDVHHTQISGLQKGDAETRKRLAVYCLKDAQLPLKLMQKLMCIYNYTEMARVTGVPINFLFTRGQQIKVASQLYRRTKLLNLYIPTERSQGQGDKFEGAFVLQPKKGFYDKPIATLDFASLYPSIMMAHNLCYSTLISKNVAMSMNKDDYTLTPHGDYFAKPHVRQGILPDILKDLLAARKKAKNELAKETDPLRKAVLDGRQLALKISANSVYGFTGAQVGQLPCLEISSSVTSFGRQMIEATRDFVLNHYNKANGYNYDSDVIYGDTDSVMVKFGCDSIEEAMKYGKEAAEMISKKLFINPIKLEFEKVYYPYLLISKKRYAGCFYTKPDKYDKIDTKGMENVRRDNCQFIREMMNTCLRYILVEHKQDGVQRSIQFIKGCISDLYQNKVDISKLVITKSLTKKSADDDEGEEDGKKGSSHNNKAKEPSANQYKGKQAHVELAKKMAKRDPGSAPCIGDRIPYVIVAGAKSAKNYEKVEDPIYVLENDIPLDYDYYIEKQIKNPITRIYSHIIDNVDSLFYGEHTKNRYQPKVNSGHGLGKFIVKKESCLQCKCQVNGKQPVCDNCLEKNPQRLIDIYTEKIIQHQSIEYQYNQLWTQCQRCQGSLHEQVICSNRDCPIYYKRTKLQTDLSRSQQLLSRFDEW</sequence>
<evidence type="ECO:0000256" key="18">
    <source>
        <dbReference type="ARBA" id="ARBA00023242"/>
    </source>
</evidence>
<feature type="domain" description="C4-type zinc-finger of DNA polymerase delta" evidence="24">
    <location>
        <begin position="1030"/>
        <end position="1104"/>
    </location>
</feature>
<dbReference type="Pfam" id="PF00136">
    <property type="entry name" value="DNA_pol_B"/>
    <property type="match status" value="2"/>
</dbReference>
<feature type="domain" description="DNA-directed DNA polymerase family B multifunctional" evidence="22">
    <location>
        <begin position="909"/>
        <end position="993"/>
    </location>
</feature>
<keyword evidence="6 20" id="KW-0548">Nucleotidyltransferase</keyword>
<evidence type="ECO:0000256" key="21">
    <source>
        <dbReference type="SAM" id="MobiDB-lite"/>
    </source>
</evidence>
<dbReference type="InterPro" id="IPR036397">
    <property type="entry name" value="RNaseH_sf"/>
</dbReference>
<evidence type="ECO:0000256" key="13">
    <source>
        <dbReference type="ARBA" id="ARBA00022839"/>
    </source>
</evidence>
<dbReference type="GO" id="GO:0045004">
    <property type="term" value="P:DNA replication proofreading"/>
    <property type="evidence" value="ECO:0007669"/>
    <property type="project" value="TreeGrafter"/>
</dbReference>
<dbReference type="InterPro" id="IPR006172">
    <property type="entry name" value="DNA-dir_DNA_pol_B"/>
</dbReference>
<evidence type="ECO:0000256" key="8">
    <source>
        <dbReference type="ARBA" id="ARBA00022722"/>
    </source>
</evidence>
<feature type="region of interest" description="Disordered" evidence="21">
    <location>
        <begin position="80"/>
        <end position="111"/>
    </location>
</feature>
<dbReference type="GO" id="GO:0043625">
    <property type="term" value="C:delta DNA polymerase complex"/>
    <property type="evidence" value="ECO:0007669"/>
    <property type="project" value="UniProtKB-ARBA"/>
</dbReference>
<dbReference type="HOGENOM" id="CLU_000203_2_0_1"/>
<evidence type="ECO:0000256" key="7">
    <source>
        <dbReference type="ARBA" id="ARBA00022705"/>
    </source>
</evidence>
<dbReference type="FunCoup" id="Q22HL1">
    <property type="interactions" value="491"/>
</dbReference>
<keyword evidence="17 20" id="KW-0238">DNA-binding</keyword>
<evidence type="ECO:0000256" key="2">
    <source>
        <dbReference type="ARBA" id="ARBA00004123"/>
    </source>
</evidence>
<keyword evidence="11" id="KW-0378">Hydrolase</keyword>
<dbReference type="Proteomes" id="UP000009168">
    <property type="component" value="Unassembled WGS sequence"/>
</dbReference>
<dbReference type="PANTHER" id="PTHR10322">
    <property type="entry name" value="DNA POLYMERASE CATALYTIC SUBUNIT"/>
    <property type="match status" value="1"/>
</dbReference>
<accession>Q22HL1</accession>
<gene>
    <name evidence="26" type="ORF">TTHERM_00636920</name>
</gene>
<dbReference type="EC" id="2.7.7.7" evidence="20"/>
<keyword evidence="8" id="KW-0540">Nuclease</keyword>
<reference evidence="27" key="1">
    <citation type="journal article" date="2006" name="PLoS Biol.">
        <title>Macronuclear genome sequence of the ciliate Tetrahymena thermophila, a model eukaryote.</title>
        <authorList>
            <person name="Eisen J.A."/>
            <person name="Coyne R.S."/>
            <person name="Wu M."/>
            <person name="Wu D."/>
            <person name="Thiagarajan M."/>
            <person name="Wortman J.R."/>
            <person name="Badger J.H."/>
            <person name="Ren Q."/>
            <person name="Amedeo P."/>
            <person name="Jones K.M."/>
            <person name="Tallon L.J."/>
            <person name="Delcher A.L."/>
            <person name="Salzberg S.L."/>
            <person name="Silva J.C."/>
            <person name="Haas B.J."/>
            <person name="Majoros W.H."/>
            <person name="Farzad M."/>
            <person name="Carlton J.M."/>
            <person name="Smith R.K. Jr."/>
            <person name="Garg J."/>
            <person name="Pearlman R.E."/>
            <person name="Karrer K.M."/>
            <person name="Sun L."/>
            <person name="Manning G."/>
            <person name="Elde N.C."/>
            <person name="Turkewitz A.P."/>
            <person name="Asai D.J."/>
            <person name="Wilkes D.E."/>
            <person name="Wang Y."/>
            <person name="Cai H."/>
            <person name="Collins K."/>
            <person name="Stewart B.A."/>
            <person name="Lee S.R."/>
            <person name="Wilamowska K."/>
            <person name="Weinberg Z."/>
            <person name="Ruzzo W.L."/>
            <person name="Wloga D."/>
            <person name="Gaertig J."/>
            <person name="Frankel J."/>
            <person name="Tsao C.-C."/>
            <person name="Gorovsky M.A."/>
            <person name="Keeling P.J."/>
            <person name="Waller R.F."/>
            <person name="Patron N.J."/>
            <person name="Cherry J.M."/>
            <person name="Stover N.A."/>
            <person name="Krieger C.J."/>
            <person name="del Toro C."/>
            <person name="Ryder H.F."/>
            <person name="Williamson S.C."/>
            <person name="Barbeau R.A."/>
            <person name="Hamilton E.P."/>
            <person name="Orias E."/>
        </authorList>
    </citation>
    <scope>NUCLEOTIDE SEQUENCE [LARGE SCALE GENOMIC DNA]</scope>
    <source>
        <strain evidence="27">SB210</strain>
    </source>
</reference>